<proteinExistence type="predicted"/>
<protein>
    <recommendedName>
        <fullName evidence="3">F-box domain-containing protein</fullName>
    </recommendedName>
</protein>
<dbReference type="OrthoDB" id="610337at2759"/>
<dbReference type="AlphaFoldDB" id="A0A5N6R7M0"/>
<dbReference type="EMBL" id="CM017325">
    <property type="protein sequence ID" value="KAE8055777.1"/>
    <property type="molecule type" value="Genomic_DNA"/>
</dbReference>
<dbReference type="Proteomes" id="UP000327013">
    <property type="component" value="Chromosome 5"/>
</dbReference>
<sequence>MKRKRTSIVSDAQNGNNEVEEVANEEIQGWEDLSQPIFLTNLPQLPMKTILICRCVCKPWHKHISSSEFAKFYPGKACPCLMIRINDPKLVDLEHDSFDLVCSFCDAGCLGRDLHLNVKLDTKVKLPLHDTKMVLNSKDDACEKLISKRGVRKKCFIASKDLKDHKFGIVNMCEGLLCLSEPKQNNPVVVCNPMTGEFIKQARLRNLEKRLIV</sequence>
<name>A0A5N6R7M0_9ROSI</name>
<accession>A0A5N6R7M0</accession>
<dbReference type="SUPFAM" id="SSF81383">
    <property type="entry name" value="F-box domain"/>
    <property type="match status" value="1"/>
</dbReference>
<keyword evidence="2" id="KW-1185">Reference proteome</keyword>
<dbReference type="PANTHER" id="PTHR31672:SF2">
    <property type="entry name" value="F-BOX DOMAIN-CONTAINING PROTEIN"/>
    <property type="match status" value="1"/>
</dbReference>
<dbReference type="PANTHER" id="PTHR31672">
    <property type="entry name" value="BNACNNG10540D PROTEIN"/>
    <property type="match status" value="1"/>
</dbReference>
<dbReference type="InterPro" id="IPR036047">
    <property type="entry name" value="F-box-like_dom_sf"/>
</dbReference>
<evidence type="ECO:0000313" key="1">
    <source>
        <dbReference type="EMBL" id="KAE8055777.1"/>
    </source>
</evidence>
<dbReference type="InterPro" id="IPR050796">
    <property type="entry name" value="SCF_F-box_component"/>
</dbReference>
<organism evidence="1 2">
    <name type="scientific">Carpinus fangiana</name>
    <dbReference type="NCBI Taxonomy" id="176857"/>
    <lineage>
        <taxon>Eukaryota</taxon>
        <taxon>Viridiplantae</taxon>
        <taxon>Streptophyta</taxon>
        <taxon>Embryophyta</taxon>
        <taxon>Tracheophyta</taxon>
        <taxon>Spermatophyta</taxon>
        <taxon>Magnoliopsida</taxon>
        <taxon>eudicotyledons</taxon>
        <taxon>Gunneridae</taxon>
        <taxon>Pentapetalae</taxon>
        <taxon>rosids</taxon>
        <taxon>fabids</taxon>
        <taxon>Fagales</taxon>
        <taxon>Betulaceae</taxon>
        <taxon>Carpinus</taxon>
    </lineage>
</organism>
<evidence type="ECO:0000313" key="2">
    <source>
        <dbReference type="Proteomes" id="UP000327013"/>
    </source>
</evidence>
<gene>
    <name evidence="1" type="ORF">FH972_012599</name>
</gene>
<evidence type="ECO:0008006" key="3">
    <source>
        <dbReference type="Google" id="ProtNLM"/>
    </source>
</evidence>
<reference evidence="1 2" key="1">
    <citation type="submission" date="2019-06" db="EMBL/GenBank/DDBJ databases">
        <title>A chromosomal-level reference genome of Carpinus fangiana (Coryloideae, Betulaceae).</title>
        <authorList>
            <person name="Yang X."/>
            <person name="Wang Z."/>
            <person name="Zhang L."/>
            <person name="Hao G."/>
            <person name="Liu J."/>
            <person name="Yang Y."/>
        </authorList>
    </citation>
    <scope>NUCLEOTIDE SEQUENCE [LARGE SCALE GENOMIC DNA]</scope>
    <source>
        <strain evidence="1">Cfa_2016G</strain>
        <tissue evidence="1">Leaf</tissue>
    </source>
</reference>